<dbReference type="Proteomes" id="UP000708208">
    <property type="component" value="Unassembled WGS sequence"/>
</dbReference>
<evidence type="ECO:0000313" key="2">
    <source>
        <dbReference type="EMBL" id="CAG7830380.1"/>
    </source>
</evidence>
<accession>A0A8J2L9U3</accession>
<dbReference type="EMBL" id="CAJVCH010555569">
    <property type="protein sequence ID" value="CAG7830380.1"/>
    <property type="molecule type" value="Genomic_DNA"/>
</dbReference>
<keyword evidence="3" id="KW-1185">Reference proteome</keyword>
<evidence type="ECO:0000256" key="1">
    <source>
        <dbReference type="SAM" id="MobiDB-lite"/>
    </source>
</evidence>
<comment type="caution">
    <text evidence="2">The sequence shown here is derived from an EMBL/GenBank/DDBJ whole genome shotgun (WGS) entry which is preliminary data.</text>
</comment>
<feature type="compositionally biased region" description="Basic and acidic residues" evidence="1">
    <location>
        <begin position="69"/>
        <end position="89"/>
    </location>
</feature>
<dbReference type="AlphaFoldDB" id="A0A8J2L9U3"/>
<sequence length="251" mass="28053">EFLATTEGRTLISRRPKYILNEKMLDKPFYFDKFTRIDGVHAAKFRNRKKGRFTKENTKPLYHGSPQRSDCKPAEDYRNNPDTRVETHAPEPAVGREPAFWEKLLNGGSSLNIRYGGVVPGIGDLINPNSIDTHQWAVGPWIQGTRVGSHAPEPLFGRERAFWEELLNGGSSLNIRYGGVVPGIGDLINPNSIDTHQWAVGPWIQGWSQTLMILRCPSAGHQQFIVKYLSLGHLGVISVCAPPCIQGFTVH</sequence>
<proteinExistence type="predicted"/>
<feature type="region of interest" description="Disordered" evidence="1">
    <location>
        <begin position="51"/>
        <end position="93"/>
    </location>
</feature>
<feature type="non-terminal residue" evidence="2">
    <location>
        <position position="1"/>
    </location>
</feature>
<gene>
    <name evidence="2" type="ORF">AFUS01_LOCUS40185</name>
</gene>
<name>A0A8J2L9U3_9HEXA</name>
<protein>
    <submittedName>
        <fullName evidence="2">Uncharacterized protein</fullName>
    </submittedName>
</protein>
<reference evidence="2" key="1">
    <citation type="submission" date="2021-06" db="EMBL/GenBank/DDBJ databases">
        <authorList>
            <person name="Hodson N. C."/>
            <person name="Mongue J. A."/>
            <person name="Jaron S. K."/>
        </authorList>
    </citation>
    <scope>NUCLEOTIDE SEQUENCE</scope>
</reference>
<organism evidence="2 3">
    <name type="scientific">Allacma fusca</name>
    <dbReference type="NCBI Taxonomy" id="39272"/>
    <lineage>
        <taxon>Eukaryota</taxon>
        <taxon>Metazoa</taxon>
        <taxon>Ecdysozoa</taxon>
        <taxon>Arthropoda</taxon>
        <taxon>Hexapoda</taxon>
        <taxon>Collembola</taxon>
        <taxon>Symphypleona</taxon>
        <taxon>Sminthuridae</taxon>
        <taxon>Allacma</taxon>
    </lineage>
</organism>
<evidence type="ECO:0000313" key="3">
    <source>
        <dbReference type="Proteomes" id="UP000708208"/>
    </source>
</evidence>